<dbReference type="EMBL" id="JANQBD010000016">
    <property type="protein sequence ID" value="MCR8633698.1"/>
    <property type="molecule type" value="Genomic_DNA"/>
</dbReference>
<evidence type="ECO:0000313" key="2">
    <source>
        <dbReference type="EMBL" id="MCR8633698.1"/>
    </source>
</evidence>
<organism evidence="2 3">
    <name type="scientific">Paenibacillus radicis</name>
    <name type="common">ex Xue et al. 2023</name>
    <dbReference type="NCBI Taxonomy" id="2972489"/>
    <lineage>
        <taxon>Bacteria</taxon>
        <taxon>Bacillati</taxon>
        <taxon>Bacillota</taxon>
        <taxon>Bacilli</taxon>
        <taxon>Bacillales</taxon>
        <taxon>Paenibacillaceae</taxon>
        <taxon>Paenibacillus</taxon>
    </lineage>
</organism>
<dbReference type="RefSeq" id="WP_258215273.1">
    <property type="nucleotide sequence ID" value="NZ_JANQBD010000016.1"/>
</dbReference>
<accession>A0ABT1YKI7</accession>
<dbReference type="Proteomes" id="UP001300012">
    <property type="component" value="Unassembled WGS sequence"/>
</dbReference>
<dbReference type="NCBIfam" id="NF045597">
    <property type="entry name" value="TudS_rel_CD3072"/>
    <property type="match status" value="1"/>
</dbReference>
<dbReference type="InterPro" id="IPR054648">
    <property type="entry name" value="TudS-rel"/>
</dbReference>
<comment type="caution">
    <text evidence="2">The sequence shown here is derived from an EMBL/GenBank/DDBJ whole genome shotgun (WGS) entry which is preliminary data.</text>
</comment>
<reference evidence="2 3" key="1">
    <citation type="submission" date="2022-08" db="EMBL/GenBank/DDBJ databases">
        <title>Paenibacillus endoradicis sp. nov., Paenibacillus radicibacter sp. nov and Paenibacillus pararadicis sp. nov., three cold-adapted plant growth-promoting bacteria isolated from root of Larix gmelinii in Great Khingan.</title>
        <authorList>
            <person name="Xue H."/>
        </authorList>
    </citation>
    <scope>NUCLEOTIDE SEQUENCE [LARGE SCALE GENOMIC DNA]</scope>
    <source>
        <strain evidence="2 3">N5-1-1-5</strain>
    </source>
</reference>
<proteinExistence type="predicted"/>
<evidence type="ECO:0000256" key="1">
    <source>
        <dbReference type="SAM" id="MobiDB-lite"/>
    </source>
</evidence>
<keyword evidence="3" id="KW-1185">Reference proteome</keyword>
<gene>
    <name evidence="2" type="ORF">NV381_21165</name>
</gene>
<feature type="compositionally biased region" description="Polar residues" evidence="1">
    <location>
        <begin position="165"/>
        <end position="176"/>
    </location>
</feature>
<evidence type="ECO:0000313" key="3">
    <source>
        <dbReference type="Proteomes" id="UP001300012"/>
    </source>
</evidence>
<evidence type="ECO:0008006" key="4">
    <source>
        <dbReference type="Google" id="ProtNLM"/>
    </source>
</evidence>
<feature type="region of interest" description="Disordered" evidence="1">
    <location>
        <begin position="156"/>
        <end position="176"/>
    </location>
</feature>
<protein>
    <recommendedName>
        <fullName evidence="4">DUF523 domain-containing protein</fullName>
    </recommendedName>
</protein>
<sequence length="176" mass="19540">MKRNKKIIVTSHCVLNQNAVVAEKARSNGVMTAVVEWSHEQGYGIIQLPCPEFTFLGPERPPMTVEQYDTPDFHAHNRKILAPVIEQLKVYQDHGYTIVGGLGIAGSPSCDPGKGVFIQDLLDMAREADVHIDFFWQIPNTVEGTFDPTDDKSIFGPVASRRETSNSSRQATDLNN</sequence>
<name>A0ABT1YKI7_9BACL</name>